<accession>A0AA38U0N8</accession>
<feature type="compositionally biased region" description="Low complexity" evidence="1">
    <location>
        <begin position="192"/>
        <end position="202"/>
    </location>
</feature>
<evidence type="ECO:0000313" key="3">
    <source>
        <dbReference type="Proteomes" id="UP001163798"/>
    </source>
</evidence>
<proteinExistence type="predicted"/>
<organism evidence="2 3">
    <name type="scientific">Lentinula aff. detonsa</name>
    <dbReference type="NCBI Taxonomy" id="2804958"/>
    <lineage>
        <taxon>Eukaryota</taxon>
        <taxon>Fungi</taxon>
        <taxon>Dikarya</taxon>
        <taxon>Basidiomycota</taxon>
        <taxon>Agaricomycotina</taxon>
        <taxon>Agaricomycetes</taxon>
        <taxon>Agaricomycetidae</taxon>
        <taxon>Agaricales</taxon>
        <taxon>Marasmiineae</taxon>
        <taxon>Omphalotaceae</taxon>
        <taxon>Lentinula</taxon>
    </lineage>
</organism>
<dbReference type="Proteomes" id="UP001163798">
    <property type="component" value="Unassembled WGS sequence"/>
</dbReference>
<gene>
    <name evidence="2" type="ORF">GGU10DRAFT_259512</name>
</gene>
<dbReference type="EMBL" id="MU793254">
    <property type="protein sequence ID" value="KAJ3789928.1"/>
    <property type="molecule type" value="Genomic_DNA"/>
</dbReference>
<evidence type="ECO:0000313" key="2">
    <source>
        <dbReference type="EMBL" id="KAJ3789928.1"/>
    </source>
</evidence>
<dbReference type="AlphaFoldDB" id="A0AA38U0N8"/>
<reference evidence="2" key="1">
    <citation type="submission" date="2022-08" db="EMBL/GenBank/DDBJ databases">
        <authorList>
            <consortium name="DOE Joint Genome Institute"/>
            <person name="Min B."/>
            <person name="Riley R."/>
            <person name="Sierra-Patev S."/>
            <person name="Naranjo-Ortiz M."/>
            <person name="Looney B."/>
            <person name="Konkel Z."/>
            <person name="Slot J.C."/>
            <person name="Sakamoto Y."/>
            <person name="Steenwyk J.L."/>
            <person name="Rokas A."/>
            <person name="Carro J."/>
            <person name="Camarero S."/>
            <person name="Ferreira P."/>
            <person name="Molpeceres G."/>
            <person name="Ruiz-Duenas F.J."/>
            <person name="Serrano A."/>
            <person name="Henrissat B."/>
            <person name="Drula E."/>
            <person name="Hughes K.W."/>
            <person name="Mata J.L."/>
            <person name="Ishikawa N.K."/>
            <person name="Vargas-Isla R."/>
            <person name="Ushijima S."/>
            <person name="Smith C.A."/>
            <person name="Ahrendt S."/>
            <person name="Andreopoulos W."/>
            <person name="He G."/>
            <person name="Labutti K."/>
            <person name="Lipzen A."/>
            <person name="Ng V."/>
            <person name="Sandor L."/>
            <person name="Barry K."/>
            <person name="Martinez A.T."/>
            <person name="Xiao Y."/>
            <person name="Gibbons J.G."/>
            <person name="Terashima K."/>
            <person name="Hibbett D.S."/>
            <person name="Grigoriev I.V."/>
        </authorList>
    </citation>
    <scope>NUCLEOTIDE SEQUENCE</scope>
    <source>
        <strain evidence="2">TFB10291</strain>
    </source>
</reference>
<keyword evidence="3" id="KW-1185">Reference proteome</keyword>
<feature type="compositionally biased region" description="Pro residues" evidence="1">
    <location>
        <begin position="174"/>
        <end position="183"/>
    </location>
</feature>
<sequence>MSRSNTLGITPKTTTEIQLLAALRESEFEVEYYRQRTLELQAANILNEAYCKALREQLAFREQKKDGKGKGKRLMGDGLPVLLSSDEFYEKVVEFDKEMVEKERKKEAEKTNKEGRKVEIEDWKKRVTERQKAVDARKAVWAQEKADWLKEKQKWQSRKEKGLVSGRFGKPQPKLGPLPPAIPRPKVVVDVQEQSGSELGSDSSEENNNEQSEDES</sequence>
<feature type="compositionally biased region" description="Acidic residues" evidence="1">
    <location>
        <begin position="203"/>
        <end position="216"/>
    </location>
</feature>
<comment type="caution">
    <text evidence="2">The sequence shown here is derived from an EMBL/GenBank/DDBJ whole genome shotgun (WGS) entry which is preliminary data.</text>
</comment>
<name>A0AA38U0N8_9AGAR</name>
<feature type="region of interest" description="Disordered" evidence="1">
    <location>
        <begin position="151"/>
        <end position="216"/>
    </location>
</feature>
<evidence type="ECO:0000256" key="1">
    <source>
        <dbReference type="SAM" id="MobiDB-lite"/>
    </source>
</evidence>
<protein>
    <submittedName>
        <fullName evidence="2">Uncharacterized protein</fullName>
    </submittedName>
</protein>
<feature type="compositionally biased region" description="Basic and acidic residues" evidence="1">
    <location>
        <begin position="151"/>
        <end position="162"/>
    </location>
</feature>